<dbReference type="Pfam" id="PF13561">
    <property type="entry name" value="adh_short_C2"/>
    <property type="match status" value="1"/>
</dbReference>
<organism evidence="7 8">
    <name type="scientific">Myriangium duriaei CBS 260.36</name>
    <dbReference type="NCBI Taxonomy" id="1168546"/>
    <lineage>
        <taxon>Eukaryota</taxon>
        <taxon>Fungi</taxon>
        <taxon>Dikarya</taxon>
        <taxon>Ascomycota</taxon>
        <taxon>Pezizomycotina</taxon>
        <taxon>Dothideomycetes</taxon>
        <taxon>Dothideomycetidae</taxon>
        <taxon>Myriangiales</taxon>
        <taxon>Myriangiaceae</taxon>
        <taxon>Myriangium</taxon>
    </lineage>
</organism>
<dbReference type="AlphaFoldDB" id="A0A9P4IWX0"/>
<dbReference type="PANTHER" id="PTHR43008">
    <property type="entry name" value="BENZIL REDUCTASE"/>
    <property type="match status" value="1"/>
</dbReference>
<dbReference type="PANTHER" id="PTHR43008:SF4">
    <property type="entry name" value="CHAIN DEHYDROGENASE, PUTATIVE (AFU_ORTHOLOGUE AFUA_4G08710)-RELATED"/>
    <property type="match status" value="1"/>
</dbReference>
<keyword evidence="2" id="KW-0521">NADP</keyword>
<evidence type="ECO:0000256" key="5">
    <source>
        <dbReference type="ARBA" id="ARBA00066831"/>
    </source>
</evidence>
<dbReference type="GO" id="GO:0005975">
    <property type="term" value="P:carbohydrate metabolic process"/>
    <property type="evidence" value="ECO:0007669"/>
    <property type="project" value="UniProtKB-ARBA"/>
</dbReference>
<evidence type="ECO:0000313" key="8">
    <source>
        <dbReference type="Proteomes" id="UP000799439"/>
    </source>
</evidence>
<dbReference type="FunFam" id="3.40.50.720:FF:000240">
    <property type="entry name" value="SDR family oxidoreductase"/>
    <property type="match status" value="1"/>
</dbReference>
<keyword evidence="8" id="KW-1185">Reference proteome</keyword>
<comment type="caution">
    <text evidence="7">The sequence shown here is derived from an EMBL/GenBank/DDBJ whole genome shotgun (WGS) entry which is preliminary data.</text>
</comment>
<evidence type="ECO:0000256" key="3">
    <source>
        <dbReference type="ARBA" id="ARBA00023002"/>
    </source>
</evidence>
<sequence>MSDRASLASRQLPVMTLSNGAATSLTAPPKPLPSTLSAAERAQARFGVTGNAIITGGAGTLALSAARALFEHGLQGIAIFDLQSTLDTSSTAIDALKADFPAANIITLTVDVTDAVAVDQAVEDCTSKLSSINTLLCFAGIVGCVHAMDMTPEQWRKTLDVNTTGSFFCAQAVAKRMAAQGTGGSIMLTASISGHRVNYPQPQVSYNVSKAAIVAMKNSLAAEWSGHGIRVNCISPGYMDTVLNEGPGLEQARNTWASRCPMGRMGAIGELDGAIVLLCSRAGSYMTGADIVIDGGSIVF</sequence>
<dbReference type="GO" id="GO:0050664">
    <property type="term" value="F:oxidoreductase activity, acting on NAD(P)H, oxygen as acceptor"/>
    <property type="evidence" value="ECO:0007669"/>
    <property type="project" value="TreeGrafter"/>
</dbReference>
<comment type="similarity">
    <text evidence="1">Belongs to the short-chain dehydrogenases/reductases (SDR) family.</text>
</comment>
<evidence type="ECO:0000256" key="4">
    <source>
        <dbReference type="ARBA" id="ARBA00060719"/>
    </source>
</evidence>
<name>A0A9P4IWX0_9PEZI</name>
<dbReference type="SUPFAM" id="SSF51735">
    <property type="entry name" value="NAD(P)-binding Rossmann-fold domains"/>
    <property type="match status" value="1"/>
</dbReference>
<dbReference type="InterPro" id="IPR020904">
    <property type="entry name" value="Sc_DH/Rdtase_CS"/>
</dbReference>
<gene>
    <name evidence="7" type="ORF">K461DRAFT_329372</name>
</gene>
<dbReference type="GO" id="GO:0047038">
    <property type="term" value="F:D-arabinitol 2-dehydrogenase activity"/>
    <property type="evidence" value="ECO:0007669"/>
    <property type="project" value="UniProtKB-EC"/>
</dbReference>
<proteinExistence type="inferred from homology"/>
<dbReference type="Gene3D" id="3.40.50.720">
    <property type="entry name" value="NAD(P)-binding Rossmann-like Domain"/>
    <property type="match status" value="1"/>
</dbReference>
<accession>A0A9P4IWX0</accession>
<dbReference type="PROSITE" id="PS00061">
    <property type="entry name" value="ADH_SHORT"/>
    <property type="match status" value="1"/>
</dbReference>
<dbReference type="EMBL" id="ML996091">
    <property type="protein sequence ID" value="KAF2149327.1"/>
    <property type="molecule type" value="Genomic_DNA"/>
</dbReference>
<evidence type="ECO:0000256" key="2">
    <source>
        <dbReference type="ARBA" id="ARBA00022857"/>
    </source>
</evidence>
<protein>
    <recommendedName>
        <fullName evidence="6">D-arabinitol 2-dehydrogenase [ribulose-forming]</fullName>
        <ecNumber evidence="5">1.1.1.250</ecNumber>
    </recommendedName>
</protein>
<dbReference type="PRINTS" id="PR00081">
    <property type="entry name" value="GDHRDH"/>
</dbReference>
<dbReference type="InterPro" id="IPR002347">
    <property type="entry name" value="SDR_fam"/>
</dbReference>
<evidence type="ECO:0000313" key="7">
    <source>
        <dbReference type="EMBL" id="KAF2149327.1"/>
    </source>
</evidence>
<evidence type="ECO:0000256" key="1">
    <source>
        <dbReference type="ARBA" id="ARBA00006484"/>
    </source>
</evidence>
<dbReference type="EC" id="1.1.1.250" evidence="5"/>
<keyword evidence="3" id="KW-0560">Oxidoreductase</keyword>
<reference evidence="7" key="1">
    <citation type="journal article" date="2020" name="Stud. Mycol.">
        <title>101 Dothideomycetes genomes: a test case for predicting lifestyles and emergence of pathogens.</title>
        <authorList>
            <person name="Haridas S."/>
            <person name="Albert R."/>
            <person name="Binder M."/>
            <person name="Bloem J."/>
            <person name="Labutti K."/>
            <person name="Salamov A."/>
            <person name="Andreopoulos B."/>
            <person name="Baker S."/>
            <person name="Barry K."/>
            <person name="Bills G."/>
            <person name="Bluhm B."/>
            <person name="Cannon C."/>
            <person name="Castanera R."/>
            <person name="Culley D."/>
            <person name="Daum C."/>
            <person name="Ezra D."/>
            <person name="Gonzalez J."/>
            <person name="Henrissat B."/>
            <person name="Kuo A."/>
            <person name="Liang C."/>
            <person name="Lipzen A."/>
            <person name="Lutzoni F."/>
            <person name="Magnuson J."/>
            <person name="Mondo S."/>
            <person name="Nolan M."/>
            <person name="Ohm R."/>
            <person name="Pangilinan J."/>
            <person name="Park H.-J."/>
            <person name="Ramirez L."/>
            <person name="Alfaro M."/>
            <person name="Sun H."/>
            <person name="Tritt A."/>
            <person name="Yoshinaga Y."/>
            <person name="Zwiers L.-H."/>
            <person name="Turgeon B."/>
            <person name="Goodwin S."/>
            <person name="Spatafora J."/>
            <person name="Crous P."/>
            <person name="Grigoriev I."/>
        </authorList>
    </citation>
    <scope>NUCLEOTIDE SEQUENCE</scope>
    <source>
        <strain evidence="7">CBS 260.36</strain>
    </source>
</reference>
<comment type="pathway">
    <text evidence="4">Carbohydrate metabolism; D-arabinitol metabolism.</text>
</comment>
<dbReference type="InterPro" id="IPR036291">
    <property type="entry name" value="NAD(P)-bd_dom_sf"/>
</dbReference>
<dbReference type="OrthoDB" id="47007at2759"/>
<evidence type="ECO:0000256" key="6">
    <source>
        <dbReference type="ARBA" id="ARBA00070881"/>
    </source>
</evidence>
<dbReference type="Proteomes" id="UP000799439">
    <property type="component" value="Unassembled WGS sequence"/>
</dbReference>